<comment type="caution">
    <text evidence="4">The sequence shown here is derived from an EMBL/GenBank/DDBJ whole genome shotgun (WGS) entry which is preliminary data.</text>
</comment>
<name>A0A1G1YUW3_9BACT</name>
<proteinExistence type="inferred from homology"/>
<keyword evidence="3" id="KW-0687">Ribonucleoprotein</keyword>
<dbReference type="GO" id="GO:1990904">
    <property type="term" value="C:ribonucleoprotein complex"/>
    <property type="evidence" value="ECO:0007669"/>
    <property type="project" value="UniProtKB-KW"/>
</dbReference>
<evidence type="ECO:0000313" key="5">
    <source>
        <dbReference type="Proteomes" id="UP000178122"/>
    </source>
</evidence>
<dbReference type="GO" id="GO:0003735">
    <property type="term" value="F:structural constituent of ribosome"/>
    <property type="evidence" value="ECO:0007669"/>
    <property type="project" value="InterPro"/>
</dbReference>
<dbReference type="Gene3D" id="1.10.60.20">
    <property type="entry name" value="Ribosomal protein S17e-like"/>
    <property type="match status" value="1"/>
</dbReference>
<evidence type="ECO:0000256" key="3">
    <source>
        <dbReference type="ARBA" id="ARBA00023274"/>
    </source>
</evidence>
<keyword evidence="2 4" id="KW-0689">Ribosomal protein</keyword>
<organism evidence="4 5">
    <name type="scientific">Candidatus Buchananbacteria bacterium RIFCSPLOWO2_01_FULL_40_23b</name>
    <dbReference type="NCBI Taxonomy" id="1797544"/>
    <lineage>
        <taxon>Bacteria</taxon>
        <taxon>Candidatus Buchananiibacteriota</taxon>
    </lineage>
</organism>
<dbReference type="GO" id="GO:0006412">
    <property type="term" value="P:translation"/>
    <property type="evidence" value="ECO:0007669"/>
    <property type="project" value="InterPro"/>
</dbReference>
<dbReference type="GO" id="GO:0005829">
    <property type="term" value="C:cytosol"/>
    <property type="evidence" value="ECO:0007669"/>
    <property type="project" value="UniProtKB-ARBA"/>
</dbReference>
<dbReference type="PANTHER" id="PTHR10732:SF0">
    <property type="entry name" value="40S RIBOSOMAL PROTEIN S17"/>
    <property type="match status" value="1"/>
</dbReference>
<dbReference type="AlphaFoldDB" id="A0A1G1YUW3"/>
<accession>A0A1G1YUW3</accession>
<reference evidence="4 5" key="1">
    <citation type="journal article" date="2016" name="Nat. Commun.">
        <title>Thousands of microbial genomes shed light on interconnected biogeochemical processes in an aquifer system.</title>
        <authorList>
            <person name="Anantharaman K."/>
            <person name="Brown C.T."/>
            <person name="Hug L.A."/>
            <person name="Sharon I."/>
            <person name="Castelle C.J."/>
            <person name="Probst A.J."/>
            <person name="Thomas B.C."/>
            <person name="Singh A."/>
            <person name="Wilkins M.J."/>
            <person name="Karaoz U."/>
            <person name="Brodie E.L."/>
            <person name="Williams K.H."/>
            <person name="Hubbard S.S."/>
            <person name="Banfield J.F."/>
        </authorList>
    </citation>
    <scope>NUCLEOTIDE SEQUENCE [LARGE SCALE GENOMIC DNA]</scope>
</reference>
<dbReference type="InterPro" id="IPR036401">
    <property type="entry name" value="Ribosomal_eS17_sf"/>
</dbReference>
<dbReference type="HAMAP" id="MF_00511">
    <property type="entry name" value="Ribosomal_eS17"/>
    <property type="match status" value="1"/>
</dbReference>
<dbReference type="GO" id="GO:0005840">
    <property type="term" value="C:ribosome"/>
    <property type="evidence" value="ECO:0007669"/>
    <property type="project" value="UniProtKB-KW"/>
</dbReference>
<sequence>MGRIKTSYLKRKTKELFKLHGEKFSSEFTHNKEQTNAYASIGSKKLRNIIAGYMTRLKQKEQ</sequence>
<protein>
    <submittedName>
        <fullName evidence="4">30S ribosomal protein S17e</fullName>
    </submittedName>
</protein>
<dbReference type="Proteomes" id="UP000178122">
    <property type="component" value="Unassembled WGS sequence"/>
</dbReference>
<dbReference type="InterPro" id="IPR018273">
    <property type="entry name" value="Ribosomal_eS17_CS"/>
</dbReference>
<dbReference type="EMBL" id="MHIN01000012">
    <property type="protein sequence ID" value="OGY55556.1"/>
    <property type="molecule type" value="Genomic_DNA"/>
</dbReference>
<dbReference type="InterPro" id="IPR001210">
    <property type="entry name" value="Ribosomal_eS17"/>
</dbReference>
<gene>
    <name evidence="4" type="ORF">A2912_00530</name>
</gene>
<comment type="similarity">
    <text evidence="1">Belongs to the eukaryotic ribosomal protein eS17 family.</text>
</comment>
<dbReference type="Pfam" id="PF00833">
    <property type="entry name" value="Ribosomal_S17e"/>
    <property type="match status" value="1"/>
</dbReference>
<evidence type="ECO:0000256" key="2">
    <source>
        <dbReference type="ARBA" id="ARBA00022980"/>
    </source>
</evidence>
<dbReference type="PANTHER" id="PTHR10732">
    <property type="entry name" value="40S RIBOSOMAL PROTEIN S17"/>
    <property type="match status" value="1"/>
</dbReference>
<dbReference type="SUPFAM" id="SSF116820">
    <property type="entry name" value="Rps17e-like"/>
    <property type="match status" value="1"/>
</dbReference>
<evidence type="ECO:0000313" key="4">
    <source>
        <dbReference type="EMBL" id="OGY55556.1"/>
    </source>
</evidence>
<evidence type="ECO:0000256" key="1">
    <source>
        <dbReference type="ARBA" id="ARBA00010444"/>
    </source>
</evidence>
<dbReference type="PROSITE" id="PS00712">
    <property type="entry name" value="RIBOSOMAL_S17E"/>
    <property type="match status" value="1"/>
</dbReference>